<keyword evidence="1" id="KW-0812">Transmembrane</keyword>
<dbReference type="Proteomes" id="UP001356427">
    <property type="component" value="Unassembled WGS sequence"/>
</dbReference>
<keyword evidence="3" id="KW-1185">Reference proteome</keyword>
<protein>
    <submittedName>
        <fullName evidence="2">Uncharacterized protein</fullName>
    </submittedName>
</protein>
<proteinExistence type="predicted"/>
<keyword evidence="1" id="KW-0472">Membrane</keyword>
<evidence type="ECO:0000256" key="1">
    <source>
        <dbReference type="SAM" id="Phobius"/>
    </source>
</evidence>
<dbReference type="EMBL" id="JAGTTL010000001">
    <property type="protein sequence ID" value="KAK6328030.1"/>
    <property type="molecule type" value="Genomic_DNA"/>
</dbReference>
<reference evidence="2 3" key="1">
    <citation type="submission" date="2021-04" db="EMBL/GenBank/DDBJ databases">
        <authorList>
            <person name="De Guttry C."/>
            <person name="Zahm M."/>
            <person name="Klopp C."/>
            <person name="Cabau C."/>
            <person name="Louis A."/>
            <person name="Berthelot C."/>
            <person name="Parey E."/>
            <person name="Roest Crollius H."/>
            <person name="Montfort J."/>
            <person name="Robinson-Rechavi M."/>
            <person name="Bucao C."/>
            <person name="Bouchez O."/>
            <person name="Gislard M."/>
            <person name="Lluch J."/>
            <person name="Milhes M."/>
            <person name="Lampietro C."/>
            <person name="Lopez Roques C."/>
            <person name="Donnadieu C."/>
            <person name="Braasch I."/>
            <person name="Desvignes T."/>
            <person name="Postlethwait J."/>
            <person name="Bobe J."/>
            <person name="Wedekind C."/>
            <person name="Guiguen Y."/>
        </authorList>
    </citation>
    <scope>NUCLEOTIDE SEQUENCE [LARGE SCALE GENOMIC DNA]</scope>
    <source>
        <strain evidence="2">Cs_M1</strain>
        <tissue evidence="2">Blood</tissue>
    </source>
</reference>
<organism evidence="2 3">
    <name type="scientific">Coregonus suidteri</name>
    <dbReference type="NCBI Taxonomy" id="861788"/>
    <lineage>
        <taxon>Eukaryota</taxon>
        <taxon>Metazoa</taxon>
        <taxon>Chordata</taxon>
        <taxon>Craniata</taxon>
        <taxon>Vertebrata</taxon>
        <taxon>Euteleostomi</taxon>
        <taxon>Actinopterygii</taxon>
        <taxon>Neopterygii</taxon>
        <taxon>Teleostei</taxon>
        <taxon>Protacanthopterygii</taxon>
        <taxon>Salmoniformes</taxon>
        <taxon>Salmonidae</taxon>
        <taxon>Coregoninae</taxon>
        <taxon>Coregonus</taxon>
    </lineage>
</organism>
<feature type="transmembrane region" description="Helical" evidence="1">
    <location>
        <begin position="42"/>
        <end position="61"/>
    </location>
</feature>
<gene>
    <name evidence="2" type="ORF">J4Q44_G00000080</name>
</gene>
<evidence type="ECO:0000313" key="2">
    <source>
        <dbReference type="EMBL" id="KAK6328030.1"/>
    </source>
</evidence>
<name>A0AAN8MP39_9TELE</name>
<sequence length="67" mass="7788">MAQAASQIKKRAIVDTSVEDEKLKKRKIRQAQRQLKKKNVQFLFITDLCYSPVISLLRYTVTAHLIN</sequence>
<dbReference type="AlphaFoldDB" id="A0AAN8MP39"/>
<keyword evidence="1" id="KW-1133">Transmembrane helix</keyword>
<comment type="caution">
    <text evidence="2">The sequence shown here is derived from an EMBL/GenBank/DDBJ whole genome shotgun (WGS) entry which is preliminary data.</text>
</comment>
<evidence type="ECO:0000313" key="3">
    <source>
        <dbReference type="Proteomes" id="UP001356427"/>
    </source>
</evidence>
<accession>A0AAN8MP39</accession>